<accession>A0A9P7YDH2</accession>
<protein>
    <recommendedName>
        <fullName evidence="6">Xylanolytic transcriptional activator regulatory domain-containing protein</fullName>
    </recommendedName>
</protein>
<organism evidence="7 8">
    <name type="scientific">Amylocarpus encephaloides</name>
    <dbReference type="NCBI Taxonomy" id="45428"/>
    <lineage>
        <taxon>Eukaryota</taxon>
        <taxon>Fungi</taxon>
        <taxon>Dikarya</taxon>
        <taxon>Ascomycota</taxon>
        <taxon>Pezizomycotina</taxon>
        <taxon>Leotiomycetes</taxon>
        <taxon>Helotiales</taxon>
        <taxon>Helotiales incertae sedis</taxon>
        <taxon>Amylocarpus</taxon>
    </lineage>
</organism>
<gene>
    <name evidence="7" type="ORF">BJ875DRAFT_383184</name>
</gene>
<keyword evidence="5" id="KW-0539">Nucleus</keyword>
<evidence type="ECO:0000313" key="7">
    <source>
        <dbReference type="EMBL" id="KAG9231326.1"/>
    </source>
</evidence>
<sequence>SLPPLPLRRSLVQLYFDYIHNQFHTLFHPPTFLEDVSEDRVPHVLLYSMCALSARFSNDPSFSHINPKARGAVFLKSAIRELDIRNVSLTTVQACILIGAAYIADGDDTAESIYYSIAGRVAQLLDVPNLAVSCVLEHEINVRVWSSLCMVDVWSSTNVKLPKVMPSIDLPLPMDEQAYLALRFGNDNTGLDFVELPAPLISEMIKLNRILLAINEFNEACVKDQPSGLILEHAIHGLSKRLDDWYEALPASMRDTPENFARHASHGLGRTFAAVYLGYYHFGQLLFYQFLHTASYGSTPSAALYAEKCKANAGNLCEMIYRAFATPNSDVLYTMVAHVLVIASTIQIHTLLFSEDDSHISLARSRLEHNFEILLYLRPFWATLDGAMKRLRAFHDTCSKSMDTSFVLDRWMLKFLVEFGKPIEEKGFEEQTSPSTYWTLDGIASLRS</sequence>
<reference evidence="7" key="1">
    <citation type="journal article" date="2021" name="IMA Fungus">
        <title>Genomic characterization of three marine fungi, including Emericellopsis atlantica sp. nov. with signatures of a generalist lifestyle and marine biomass degradation.</title>
        <authorList>
            <person name="Hagestad O.C."/>
            <person name="Hou L."/>
            <person name="Andersen J.H."/>
            <person name="Hansen E.H."/>
            <person name="Altermark B."/>
            <person name="Li C."/>
            <person name="Kuhnert E."/>
            <person name="Cox R.J."/>
            <person name="Crous P.W."/>
            <person name="Spatafora J.W."/>
            <person name="Lail K."/>
            <person name="Amirebrahimi M."/>
            <person name="Lipzen A."/>
            <person name="Pangilinan J."/>
            <person name="Andreopoulos W."/>
            <person name="Hayes R.D."/>
            <person name="Ng V."/>
            <person name="Grigoriev I.V."/>
            <person name="Jackson S.A."/>
            <person name="Sutton T.D.S."/>
            <person name="Dobson A.D.W."/>
            <person name="Rama T."/>
        </authorList>
    </citation>
    <scope>NUCLEOTIDE SEQUENCE</scope>
    <source>
        <strain evidence="7">TRa018bII</strain>
    </source>
</reference>
<dbReference type="GO" id="GO:0000981">
    <property type="term" value="F:DNA-binding transcription factor activity, RNA polymerase II-specific"/>
    <property type="evidence" value="ECO:0007669"/>
    <property type="project" value="InterPro"/>
</dbReference>
<dbReference type="GO" id="GO:0008270">
    <property type="term" value="F:zinc ion binding"/>
    <property type="evidence" value="ECO:0007669"/>
    <property type="project" value="InterPro"/>
</dbReference>
<dbReference type="PANTHER" id="PTHR47338:SF16">
    <property type="entry name" value="TRANSCRIPTION FACTOR, PUTATIVE (AFU_ORTHOLOGUE AFUA_2G09360)-RELATED"/>
    <property type="match status" value="1"/>
</dbReference>
<evidence type="ECO:0000256" key="3">
    <source>
        <dbReference type="ARBA" id="ARBA00023015"/>
    </source>
</evidence>
<evidence type="ECO:0000256" key="5">
    <source>
        <dbReference type="ARBA" id="ARBA00023242"/>
    </source>
</evidence>
<name>A0A9P7YDH2_9HELO</name>
<dbReference type="GO" id="GO:0006351">
    <property type="term" value="P:DNA-templated transcription"/>
    <property type="evidence" value="ECO:0007669"/>
    <property type="project" value="InterPro"/>
</dbReference>
<evidence type="ECO:0000259" key="6">
    <source>
        <dbReference type="Pfam" id="PF04082"/>
    </source>
</evidence>
<dbReference type="EMBL" id="MU251609">
    <property type="protein sequence ID" value="KAG9231326.1"/>
    <property type="molecule type" value="Genomic_DNA"/>
</dbReference>
<dbReference type="InterPro" id="IPR007219">
    <property type="entry name" value="XnlR_reg_dom"/>
</dbReference>
<dbReference type="Pfam" id="PF04082">
    <property type="entry name" value="Fungal_trans"/>
    <property type="match status" value="1"/>
</dbReference>
<dbReference type="AlphaFoldDB" id="A0A9P7YDH2"/>
<evidence type="ECO:0000256" key="2">
    <source>
        <dbReference type="ARBA" id="ARBA00022723"/>
    </source>
</evidence>
<proteinExistence type="predicted"/>
<feature type="domain" description="Xylanolytic transcriptional activator regulatory" evidence="6">
    <location>
        <begin position="13"/>
        <end position="216"/>
    </location>
</feature>
<dbReference type="PANTHER" id="PTHR47338">
    <property type="entry name" value="ZN(II)2CYS6 TRANSCRIPTION FACTOR (EUROFUNG)-RELATED"/>
    <property type="match status" value="1"/>
</dbReference>
<dbReference type="OrthoDB" id="1924787at2759"/>
<comment type="subcellular location">
    <subcellularLocation>
        <location evidence="1">Nucleus</location>
    </subcellularLocation>
</comment>
<dbReference type="InterPro" id="IPR050815">
    <property type="entry name" value="TF_fung"/>
</dbReference>
<dbReference type="GO" id="GO:0003677">
    <property type="term" value="F:DNA binding"/>
    <property type="evidence" value="ECO:0007669"/>
    <property type="project" value="InterPro"/>
</dbReference>
<dbReference type="Proteomes" id="UP000824998">
    <property type="component" value="Unassembled WGS sequence"/>
</dbReference>
<keyword evidence="2" id="KW-0479">Metal-binding</keyword>
<keyword evidence="3" id="KW-0805">Transcription regulation</keyword>
<evidence type="ECO:0000256" key="4">
    <source>
        <dbReference type="ARBA" id="ARBA00023163"/>
    </source>
</evidence>
<evidence type="ECO:0000256" key="1">
    <source>
        <dbReference type="ARBA" id="ARBA00004123"/>
    </source>
</evidence>
<dbReference type="CDD" id="cd12148">
    <property type="entry name" value="fungal_TF_MHR"/>
    <property type="match status" value="1"/>
</dbReference>
<feature type="non-terminal residue" evidence="7">
    <location>
        <position position="1"/>
    </location>
</feature>
<dbReference type="GO" id="GO:0005634">
    <property type="term" value="C:nucleus"/>
    <property type="evidence" value="ECO:0007669"/>
    <property type="project" value="UniProtKB-SubCell"/>
</dbReference>
<evidence type="ECO:0000313" key="8">
    <source>
        <dbReference type="Proteomes" id="UP000824998"/>
    </source>
</evidence>
<keyword evidence="4" id="KW-0804">Transcription</keyword>
<comment type="caution">
    <text evidence="7">The sequence shown here is derived from an EMBL/GenBank/DDBJ whole genome shotgun (WGS) entry which is preliminary data.</text>
</comment>
<keyword evidence="8" id="KW-1185">Reference proteome</keyword>